<sequence>MLRISKTLFLNLANINRFAYHTINDQIKLTDYCIQEIQRKQTSKYTNKFLRLGVDGAQGCSGFKYSFNFDDQILEDDYVLKQQNEIIFVVDEITLKFVNGCVIDYENKMIRAAFYVQENPNAEKSCSCKASFAPKPELL</sequence>
<keyword evidence="2" id="KW-0408">Iron</keyword>
<dbReference type="NCBIfam" id="TIGR00049">
    <property type="entry name" value="iron-sulfur cluster assembly accessory protein"/>
    <property type="match status" value="1"/>
</dbReference>
<dbReference type="Proteomes" id="UP000688137">
    <property type="component" value="Unassembled WGS sequence"/>
</dbReference>
<dbReference type="GO" id="GO:0051537">
    <property type="term" value="F:2 iron, 2 sulfur cluster binding"/>
    <property type="evidence" value="ECO:0007669"/>
    <property type="project" value="TreeGrafter"/>
</dbReference>
<keyword evidence="5" id="KW-1185">Reference proteome</keyword>
<keyword evidence="2" id="KW-0411">Iron-sulfur</keyword>
<dbReference type="AlphaFoldDB" id="A0A8S1LMH5"/>
<accession>A0A8S1LMH5</accession>
<feature type="domain" description="Core" evidence="3">
    <location>
        <begin position="26"/>
        <end position="129"/>
    </location>
</feature>
<protein>
    <recommendedName>
        <fullName evidence="3">Core domain-containing protein</fullName>
    </recommendedName>
</protein>
<dbReference type="EMBL" id="CAJJDM010000043">
    <property type="protein sequence ID" value="CAD8068947.1"/>
    <property type="molecule type" value="Genomic_DNA"/>
</dbReference>
<dbReference type="GO" id="GO:0005739">
    <property type="term" value="C:mitochondrion"/>
    <property type="evidence" value="ECO:0007669"/>
    <property type="project" value="TreeGrafter"/>
</dbReference>
<evidence type="ECO:0000313" key="4">
    <source>
        <dbReference type="EMBL" id="CAD8068947.1"/>
    </source>
</evidence>
<dbReference type="GO" id="GO:0016226">
    <property type="term" value="P:iron-sulfur cluster assembly"/>
    <property type="evidence" value="ECO:0007669"/>
    <property type="project" value="InterPro"/>
</dbReference>
<organism evidence="4 5">
    <name type="scientific">Paramecium primaurelia</name>
    <dbReference type="NCBI Taxonomy" id="5886"/>
    <lineage>
        <taxon>Eukaryota</taxon>
        <taxon>Sar</taxon>
        <taxon>Alveolata</taxon>
        <taxon>Ciliophora</taxon>
        <taxon>Intramacronucleata</taxon>
        <taxon>Oligohymenophorea</taxon>
        <taxon>Peniculida</taxon>
        <taxon>Parameciidae</taxon>
        <taxon>Paramecium</taxon>
    </lineage>
</organism>
<dbReference type="OMA" id="INRFAYH"/>
<dbReference type="Pfam" id="PF01521">
    <property type="entry name" value="Fe-S_biosyn"/>
    <property type="match status" value="1"/>
</dbReference>
<comment type="caution">
    <text evidence="4">The sequence shown here is derived from an EMBL/GenBank/DDBJ whole genome shotgun (WGS) entry which is preliminary data.</text>
</comment>
<evidence type="ECO:0000256" key="2">
    <source>
        <dbReference type="ARBA" id="ARBA00022485"/>
    </source>
</evidence>
<dbReference type="GO" id="GO:0051539">
    <property type="term" value="F:4 iron, 4 sulfur cluster binding"/>
    <property type="evidence" value="ECO:0007669"/>
    <property type="project" value="UniProtKB-KW"/>
</dbReference>
<keyword evidence="2" id="KW-0479">Metal-binding</keyword>
<dbReference type="PANTHER" id="PTHR43011">
    <property type="entry name" value="IRON-SULFUR CLUSTER ASSEMBLY 2 HOMOLOG, MITOCHONDRIAL"/>
    <property type="match status" value="1"/>
</dbReference>
<dbReference type="InterPro" id="IPR016092">
    <property type="entry name" value="ATAP"/>
</dbReference>
<comment type="similarity">
    <text evidence="1">Belongs to the HesB/IscA family.</text>
</comment>
<evidence type="ECO:0000259" key="3">
    <source>
        <dbReference type="Pfam" id="PF01521"/>
    </source>
</evidence>
<proteinExistence type="inferred from homology"/>
<keyword evidence="2" id="KW-0004">4Fe-4S</keyword>
<dbReference type="PANTHER" id="PTHR43011:SF1">
    <property type="entry name" value="IRON-SULFUR CLUSTER ASSEMBLY 2 HOMOLOG, MITOCHONDRIAL"/>
    <property type="match status" value="1"/>
</dbReference>
<reference evidence="4" key="1">
    <citation type="submission" date="2021-01" db="EMBL/GenBank/DDBJ databases">
        <authorList>
            <consortium name="Genoscope - CEA"/>
            <person name="William W."/>
        </authorList>
    </citation>
    <scope>NUCLEOTIDE SEQUENCE</scope>
</reference>
<gene>
    <name evidence="4" type="ORF">PPRIM_AZ9-3.1.T0430118</name>
</gene>
<name>A0A8S1LMH5_PARPR</name>
<evidence type="ECO:0000313" key="5">
    <source>
        <dbReference type="Proteomes" id="UP000688137"/>
    </source>
</evidence>
<dbReference type="FunFam" id="2.60.300.12:FF:000026">
    <property type="match status" value="1"/>
</dbReference>
<dbReference type="InterPro" id="IPR000361">
    <property type="entry name" value="ATAP_core_dom"/>
</dbReference>
<dbReference type="GO" id="GO:0005506">
    <property type="term" value="F:iron ion binding"/>
    <property type="evidence" value="ECO:0007669"/>
    <property type="project" value="TreeGrafter"/>
</dbReference>
<evidence type="ECO:0000256" key="1">
    <source>
        <dbReference type="ARBA" id="ARBA00006718"/>
    </source>
</evidence>